<accession>A0ABR6HCL6</accession>
<evidence type="ECO:0000313" key="3">
    <source>
        <dbReference type="Proteomes" id="UP000577697"/>
    </source>
</evidence>
<dbReference type="EMBL" id="JACICB010000018">
    <property type="protein sequence ID" value="MBB3708265.1"/>
    <property type="molecule type" value="Genomic_DNA"/>
</dbReference>
<sequence>MEPRVSARASLLLREDDEGIEACGPSPTSVVGRLRGWLFGGCSQCRATQEQELEALREPPTSTMSVEAHVFVILGWSRSEGVRKPGDPCRDGETAATGFALPTVR</sequence>
<evidence type="ECO:0000256" key="1">
    <source>
        <dbReference type="SAM" id="MobiDB-lite"/>
    </source>
</evidence>
<comment type="caution">
    <text evidence="2">The sequence shown here is derived from an EMBL/GenBank/DDBJ whole genome shotgun (WGS) entry which is preliminary data.</text>
</comment>
<reference evidence="2 3" key="1">
    <citation type="submission" date="2020-08" db="EMBL/GenBank/DDBJ databases">
        <title>Genomic Encyclopedia of Type Strains, Phase IV (KMG-IV): sequencing the most valuable type-strain genomes for metagenomic binning, comparative biology and taxonomic classification.</title>
        <authorList>
            <person name="Goeker M."/>
        </authorList>
    </citation>
    <scope>NUCLEOTIDE SEQUENCE [LARGE SCALE GENOMIC DNA]</scope>
    <source>
        <strain evidence="2 3">DSM 10368</strain>
    </source>
</reference>
<gene>
    <name evidence="2" type="ORF">FHS67_004603</name>
</gene>
<protein>
    <submittedName>
        <fullName evidence="2">Uncharacterized protein</fullName>
    </submittedName>
</protein>
<organism evidence="2 3">
    <name type="scientific">Aminobacter aminovorans</name>
    <name type="common">Chelatobacter heintzii</name>
    <dbReference type="NCBI Taxonomy" id="83263"/>
    <lineage>
        <taxon>Bacteria</taxon>
        <taxon>Pseudomonadati</taxon>
        <taxon>Pseudomonadota</taxon>
        <taxon>Alphaproteobacteria</taxon>
        <taxon>Hyphomicrobiales</taxon>
        <taxon>Phyllobacteriaceae</taxon>
        <taxon>Aminobacter</taxon>
    </lineage>
</organism>
<name>A0ABR6HCL6_AMIAI</name>
<evidence type="ECO:0000313" key="2">
    <source>
        <dbReference type="EMBL" id="MBB3708265.1"/>
    </source>
</evidence>
<keyword evidence="3" id="KW-1185">Reference proteome</keyword>
<dbReference type="Proteomes" id="UP000577697">
    <property type="component" value="Unassembled WGS sequence"/>
</dbReference>
<feature type="region of interest" description="Disordered" evidence="1">
    <location>
        <begin position="82"/>
        <end position="105"/>
    </location>
</feature>
<feature type="compositionally biased region" description="Basic and acidic residues" evidence="1">
    <location>
        <begin position="82"/>
        <end position="93"/>
    </location>
</feature>
<proteinExistence type="predicted"/>